<dbReference type="Pfam" id="PF13901">
    <property type="entry name" value="RH_dom"/>
    <property type="match status" value="1"/>
</dbReference>
<keyword evidence="2" id="KW-0677">Repeat</keyword>
<evidence type="ECO:0000256" key="1">
    <source>
        <dbReference type="ARBA" id="ARBA00022723"/>
    </source>
</evidence>
<dbReference type="Proteomes" id="UP000887540">
    <property type="component" value="Unplaced"/>
</dbReference>
<evidence type="ECO:0000256" key="4">
    <source>
        <dbReference type="ARBA" id="ARBA00022833"/>
    </source>
</evidence>
<accession>A0A914D1Z5</accession>
<dbReference type="PANTHER" id="PTHR12326">
    <property type="entry name" value="PLECKSTRIN HOMOLOGY DOMAIN CONTAINING PROTEIN"/>
    <property type="match status" value="1"/>
</dbReference>
<dbReference type="SUPFAM" id="SSF48695">
    <property type="entry name" value="Multiheme cytochromes"/>
    <property type="match status" value="1"/>
</dbReference>
<keyword evidence="7" id="KW-1185">Reference proteome</keyword>
<dbReference type="AlphaFoldDB" id="A0A914D1Z5"/>
<dbReference type="PROSITE" id="PS50081">
    <property type="entry name" value="ZF_DAG_PE_2"/>
    <property type="match status" value="1"/>
</dbReference>
<dbReference type="InterPro" id="IPR025258">
    <property type="entry name" value="RH_dom"/>
</dbReference>
<keyword evidence="3" id="KW-0863">Zinc-finger</keyword>
<dbReference type="WBParaSite" id="ACRNAN_scaffold170.g17869.t1">
    <property type="protein sequence ID" value="ACRNAN_scaffold170.g17869.t1"/>
    <property type="gene ID" value="ACRNAN_scaffold170.g17869"/>
</dbReference>
<dbReference type="InterPro" id="IPR047983">
    <property type="entry name" value="DEF8_C1"/>
</dbReference>
<evidence type="ECO:0000313" key="8">
    <source>
        <dbReference type="WBParaSite" id="ACRNAN_scaffold170.g17869.t1"/>
    </source>
</evidence>
<evidence type="ECO:0000259" key="6">
    <source>
        <dbReference type="PROSITE" id="PS50081"/>
    </source>
</evidence>
<evidence type="ECO:0000256" key="2">
    <source>
        <dbReference type="ARBA" id="ARBA00022737"/>
    </source>
</evidence>
<evidence type="ECO:0000313" key="7">
    <source>
        <dbReference type="Proteomes" id="UP000887540"/>
    </source>
</evidence>
<dbReference type="GO" id="GO:0008270">
    <property type="term" value="F:zinc ion binding"/>
    <property type="evidence" value="ECO:0007669"/>
    <property type="project" value="UniProtKB-KW"/>
</dbReference>
<dbReference type="CDD" id="cd20819">
    <property type="entry name" value="C1_DEF8"/>
    <property type="match status" value="1"/>
</dbReference>
<proteinExistence type="inferred from homology"/>
<feature type="domain" description="Phorbol-ester/DAG-type" evidence="6">
    <location>
        <begin position="64"/>
        <end position="115"/>
    </location>
</feature>
<dbReference type="SUPFAM" id="SSF57889">
    <property type="entry name" value="Cysteine-rich domain"/>
    <property type="match status" value="1"/>
</dbReference>
<comment type="similarity">
    <text evidence="5">Belongs to the DEF8 family.</text>
</comment>
<sequence length="383" mass="44781">MLRVDELEIAIDYCKKYLIDTSTSDEQKKQDVMAMLVDLKLEMEQHKESITTGKEPEKCTKFKGHEFAIQSASGRNPYCETCLSTIWRIAQRWRRCRVCGFRVHEKCMEKTKRPCAGLKVNQPGFSLNYKICPEVSLVEQNFQCAECQAPIGFDEGLEFEARLCDYTGRFYCKKCHWNDVMYIPARIVRNWDAEKRLVCRAAKQLLVIVDKKPIINISVENPALLRYVNAMNKMHKLRRCIMLMKCYFICCKRARKLRILQYLNKYQHFVESSEMYTLNDLVQLATGTLLKDIEVIVGIFKCHITVECEICMGNAFICELCTVKEVLYPFSDGVSICRDCCAVFHQPCFDRVSKRCSRCARRRARRCFTFDENEENDSKNKMI</sequence>
<dbReference type="PROSITE" id="PS00479">
    <property type="entry name" value="ZF_DAG_PE_1"/>
    <property type="match status" value="1"/>
</dbReference>
<evidence type="ECO:0000256" key="3">
    <source>
        <dbReference type="ARBA" id="ARBA00022771"/>
    </source>
</evidence>
<keyword evidence="4" id="KW-0862">Zinc</keyword>
<organism evidence="7 8">
    <name type="scientific">Acrobeloides nanus</name>
    <dbReference type="NCBI Taxonomy" id="290746"/>
    <lineage>
        <taxon>Eukaryota</taxon>
        <taxon>Metazoa</taxon>
        <taxon>Ecdysozoa</taxon>
        <taxon>Nematoda</taxon>
        <taxon>Chromadorea</taxon>
        <taxon>Rhabditida</taxon>
        <taxon>Tylenchina</taxon>
        <taxon>Cephalobomorpha</taxon>
        <taxon>Cephaloboidea</taxon>
        <taxon>Cephalobidae</taxon>
        <taxon>Acrobeloides</taxon>
    </lineage>
</organism>
<name>A0A914D1Z5_9BILA</name>
<protein>
    <submittedName>
        <fullName evidence="8">Phorbol-ester/DAG-type domain-containing protein</fullName>
    </submittedName>
</protein>
<dbReference type="InterPro" id="IPR046349">
    <property type="entry name" value="C1-like_sf"/>
</dbReference>
<dbReference type="Pfam" id="PF00130">
    <property type="entry name" value="C1_1"/>
    <property type="match status" value="1"/>
</dbReference>
<dbReference type="PANTHER" id="PTHR12326:SF3">
    <property type="entry name" value="DIFFERENTIALLY EXPRESSED IN FDCP 8 HOMOLOG"/>
    <property type="match status" value="1"/>
</dbReference>
<dbReference type="InterPro" id="IPR051366">
    <property type="entry name" value="DEF8"/>
</dbReference>
<keyword evidence="1" id="KW-0479">Metal-binding</keyword>
<reference evidence="8" key="1">
    <citation type="submission" date="2022-11" db="UniProtKB">
        <authorList>
            <consortium name="WormBaseParasite"/>
        </authorList>
    </citation>
    <scope>IDENTIFICATION</scope>
</reference>
<dbReference type="SMART" id="SM01175">
    <property type="entry name" value="DUF4206"/>
    <property type="match status" value="1"/>
</dbReference>
<dbReference type="SMART" id="SM00109">
    <property type="entry name" value="C1"/>
    <property type="match status" value="1"/>
</dbReference>
<dbReference type="InterPro" id="IPR002219">
    <property type="entry name" value="PKC_DAG/PE"/>
</dbReference>
<dbReference type="InterPro" id="IPR036280">
    <property type="entry name" value="Multihaem_cyt_sf"/>
</dbReference>
<evidence type="ECO:0000256" key="5">
    <source>
        <dbReference type="ARBA" id="ARBA00029450"/>
    </source>
</evidence>
<dbReference type="Gene3D" id="3.30.60.20">
    <property type="match status" value="1"/>
</dbReference>